<reference evidence="13 14" key="1">
    <citation type="journal article" date="2017" name="Genome Biol.">
        <title>New reference genome sequences of hot pepper reveal the massive evolution of plant disease-resistance genes by retroduplication.</title>
        <authorList>
            <person name="Kim S."/>
            <person name="Park J."/>
            <person name="Yeom S.I."/>
            <person name="Kim Y.M."/>
            <person name="Seo E."/>
            <person name="Kim K.T."/>
            <person name="Kim M.S."/>
            <person name="Lee J.M."/>
            <person name="Cheong K."/>
            <person name="Shin H.S."/>
            <person name="Kim S.B."/>
            <person name="Han K."/>
            <person name="Lee J."/>
            <person name="Park M."/>
            <person name="Lee H.A."/>
            <person name="Lee H.Y."/>
            <person name="Lee Y."/>
            <person name="Oh S."/>
            <person name="Lee J.H."/>
            <person name="Choi E."/>
            <person name="Choi E."/>
            <person name="Lee S.E."/>
            <person name="Jeon J."/>
            <person name="Kim H."/>
            <person name="Choi G."/>
            <person name="Song H."/>
            <person name="Lee J."/>
            <person name="Lee S.C."/>
            <person name="Kwon J.K."/>
            <person name="Lee H.Y."/>
            <person name="Koo N."/>
            <person name="Hong Y."/>
            <person name="Kim R.W."/>
            <person name="Kang W.H."/>
            <person name="Huh J.H."/>
            <person name="Kang B.C."/>
            <person name="Yang T.J."/>
            <person name="Lee Y.H."/>
            <person name="Bennetzen J.L."/>
            <person name="Choi D."/>
        </authorList>
    </citation>
    <scope>NUCLEOTIDE SEQUENCE [LARGE SCALE GENOMIC DNA]</scope>
    <source>
        <strain evidence="14">cv. PBC81</strain>
    </source>
</reference>
<dbReference type="GO" id="GO:0016020">
    <property type="term" value="C:membrane"/>
    <property type="evidence" value="ECO:0007669"/>
    <property type="project" value="UniProtKB-SubCell"/>
</dbReference>
<comment type="caution">
    <text evidence="13">The sequence shown here is derived from an EMBL/GenBank/DDBJ whole genome shotgun (WGS) entry which is preliminary data.</text>
</comment>
<dbReference type="Proteomes" id="UP000224567">
    <property type="component" value="Unassembled WGS sequence"/>
</dbReference>
<evidence type="ECO:0000313" key="14">
    <source>
        <dbReference type="Proteomes" id="UP000224567"/>
    </source>
</evidence>
<dbReference type="GO" id="GO:0020037">
    <property type="term" value="F:heme binding"/>
    <property type="evidence" value="ECO:0007669"/>
    <property type="project" value="InterPro"/>
</dbReference>
<comment type="subcellular location">
    <subcellularLocation>
        <location evidence="1">Membrane</location>
    </subcellularLocation>
</comment>
<sequence length="510" mass="58528">MILAVISSVFLVGTLVLARFLYKSWFYPISLQYFLNSQGIKGPRYKFRDGNNREIGEMLMKCNSVPLDVSSHDIFPRLQPHFHSWIKLYGSTFLYWMSTKPQLVVADVELIKEIFTNKQGTFGKAKFEGILKKFVGDGSVFQQGHKWLKLRKVADHVFHAQSLKEMFPAMVEKVEAMLKTWKSYEGKEIEVYEEFKHLSLEIISNSVFGSDHTTGKHIFDMLDKIAYISFLSYGKIRNPIIDKIFRSSEEIEADKILDELFESFIRIIKQREEKVKTGQSDNYGADFLGSLLEGHHNADENARISIHEIIEECKTFYFAGHKTVTSLLSWSLYLLAIHKDWQEKARNEVAEFLGQENPTTESISKLKAVGMIINETLRLYPPFPVLQREVTRKTRLGKLNIPAGTEVIIATLAVHHNSEVWGEDAHLFKPERFAEGVSKATRDSMMSFLSFGYGLRKCVGFNFAYMEVKIALAMILQRYRLTVSPNYTHSPVAIFVLRPGNGVQIMLHPL</sequence>
<evidence type="ECO:0000256" key="2">
    <source>
        <dbReference type="ARBA" id="ARBA00010617"/>
    </source>
</evidence>
<dbReference type="EMBL" id="MLFT02000004">
    <property type="protein sequence ID" value="PHT50968.1"/>
    <property type="molecule type" value="Genomic_DNA"/>
</dbReference>
<organism evidence="13 14">
    <name type="scientific">Capsicum baccatum</name>
    <name type="common">Peruvian pepper</name>
    <dbReference type="NCBI Taxonomy" id="33114"/>
    <lineage>
        <taxon>Eukaryota</taxon>
        <taxon>Viridiplantae</taxon>
        <taxon>Streptophyta</taxon>
        <taxon>Embryophyta</taxon>
        <taxon>Tracheophyta</taxon>
        <taxon>Spermatophyta</taxon>
        <taxon>Magnoliopsida</taxon>
        <taxon>eudicotyledons</taxon>
        <taxon>Gunneridae</taxon>
        <taxon>Pentapetalae</taxon>
        <taxon>asterids</taxon>
        <taxon>lamiids</taxon>
        <taxon>Solanales</taxon>
        <taxon>Solanaceae</taxon>
        <taxon>Solanoideae</taxon>
        <taxon>Capsiceae</taxon>
        <taxon>Capsicum</taxon>
    </lineage>
</organism>
<evidence type="ECO:0000313" key="13">
    <source>
        <dbReference type="EMBL" id="PHT50968.1"/>
    </source>
</evidence>
<evidence type="ECO:0000256" key="9">
    <source>
        <dbReference type="ARBA" id="ARBA00023033"/>
    </source>
</evidence>
<dbReference type="InterPro" id="IPR050665">
    <property type="entry name" value="Cytochrome_P450_Monooxygen"/>
</dbReference>
<dbReference type="Pfam" id="PF00067">
    <property type="entry name" value="p450"/>
    <property type="match status" value="1"/>
</dbReference>
<dbReference type="OrthoDB" id="1470350at2759"/>
<dbReference type="InterPro" id="IPR017972">
    <property type="entry name" value="Cyt_P450_CS"/>
</dbReference>
<keyword evidence="14" id="KW-1185">Reference proteome</keyword>
<dbReference type="InterPro" id="IPR001128">
    <property type="entry name" value="Cyt_P450"/>
</dbReference>
<proteinExistence type="inferred from homology"/>
<dbReference type="PANTHER" id="PTHR24282">
    <property type="entry name" value="CYTOCHROME P450 FAMILY MEMBER"/>
    <property type="match status" value="1"/>
</dbReference>
<dbReference type="GO" id="GO:0016705">
    <property type="term" value="F:oxidoreductase activity, acting on paired donors, with incorporation or reduction of molecular oxygen"/>
    <property type="evidence" value="ECO:0007669"/>
    <property type="project" value="InterPro"/>
</dbReference>
<dbReference type="AlphaFoldDB" id="A0A2G2X0E3"/>
<evidence type="ECO:0008006" key="15">
    <source>
        <dbReference type="Google" id="ProtNLM"/>
    </source>
</evidence>
<keyword evidence="7 12" id="KW-0560">Oxidoreductase</keyword>
<dbReference type="PRINTS" id="PR00385">
    <property type="entry name" value="P450"/>
</dbReference>
<reference evidence="14" key="2">
    <citation type="journal article" date="2017" name="J. Anim. Genet.">
        <title>Multiple reference genome sequences of hot pepper reveal the massive evolution of plant disease resistance genes by retroduplication.</title>
        <authorList>
            <person name="Kim S."/>
            <person name="Park J."/>
            <person name="Yeom S.-I."/>
            <person name="Kim Y.-M."/>
            <person name="Seo E."/>
            <person name="Kim K.-T."/>
            <person name="Kim M.-S."/>
            <person name="Lee J.M."/>
            <person name="Cheong K."/>
            <person name="Shin H.-S."/>
            <person name="Kim S.-B."/>
            <person name="Han K."/>
            <person name="Lee J."/>
            <person name="Park M."/>
            <person name="Lee H.-A."/>
            <person name="Lee H.-Y."/>
            <person name="Lee Y."/>
            <person name="Oh S."/>
            <person name="Lee J.H."/>
            <person name="Choi E."/>
            <person name="Choi E."/>
            <person name="Lee S.E."/>
            <person name="Jeon J."/>
            <person name="Kim H."/>
            <person name="Choi G."/>
            <person name="Song H."/>
            <person name="Lee J."/>
            <person name="Lee S.-C."/>
            <person name="Kwon J.-K."/>
            <person name="Lee H.-Y."/>
            <person name="Koo N."/>
            <person name="Hong Y."/>
            <person name="Kim R.W."/>
            <person name="Kang W.-H."/>
            <person name="Huh J.H."/>
            <person name="Kang B.-C."/>
            <person name="Yang T.-J."/>
            <person name="Lee Y.-H."/>
            <person name="Bennetzen J.L."/>
            <person name="Choi D."/>
        </authorList>
    </citation>
    <scope>NUCLEOTIDE SEQUENCE [LARGE SCALE GENOMIC DNA]</scope>
    <source>
        <strain evidence="14">cv. PBC81</strain>
    </source>
</reference>
<name>A0A2G2X0E3_CAPBA</name>
<keyword evidence="6" id="KW-1133">Transmembrane helix</keyword>
<dbReference type="PROSITE" id="PS00086">
    <property type="entry name" value="CYTOCHROME_P450"/>
    <property type="match status" value="1"/>
</dbReference>
<evidence type="ECO:0000256" key="7">
    <source>
        <dbReference type="ARBA" id="ARBA00023002"/>
    </source>
</evidence>
<dbReference type="Gene3D" id="1.10.630.10">
    <property type="entry name" value="Cytochrome P450"/>
    <property type="match status" value="1"/>
</dbReference>
<dbReference type="SUPFAM" id="SSF48264">
    <property type="entry name" value="Cytochrome P450"/>
    <property type="match status" value="1"/>
</dbReference>
<evidence type="ECO:0000256" key="5">
    <source>
        <dbReference type="ARBA" id="ARBA00022723"/>
    </source>
</evidence>
<dbReference type="GO" id="GO:0005506">
    <property type="term" value="F:iron ion binding"/>
    <property type="evidence" value="ECO:0007669"/>
    <property type="project" value="InterPro"/>
</dbReference>
<gene>
    <name evidence="13" type="ORF">CQW23_10715</name>
</gene>
<keyword evidence="5 11" id="KW-0479">Metal-binding</keyword>
<dbReference type="PRINTS" id="PR00463">
    <property type="entry name" value="EP450I"/>
</dbReference>
<keyword evidence="3 11" id="KW-0349">Heme</keyword>
<evidence type="ECO:0000256" key="1">
    <source>
        <dbReference type="ARBA" id="ARBA00004370"/>
    </source>
</evidence>
<dbReference type="STRING" id="33114.A0A2G2X0E3"/>
<dbReference type="PANTHER" id="PTHR24282:SF270">
    <property type="entry name" value="CYTOCHROME P450 CYP749A22-LIKE"/>
    <property type="match status" value="1"/>
</dbReference>
<accession>A0A2G2X0E3</accession>
<keyword evidence="9 12" id="KW-0503">Monooxygenase</keyword>
<evidence type="ECO:0000256" key="4">
    <source>
        <dbReference type="ARBA" id="ARBA00022692"/>
    </source>
</evidence>
<keyword evidence="4" id="KW-0812">Transmembrane</keyword>
<evidence type="ECO:0000256" key="3">
    <source>
        <dbReference type="ARBA" id="ARBA00022617"/>
    </source>
</evidence>
<dbReference type="InterPro" id="IPR002401">
    <property type="entry name" value="Cyt_P450_E_grp-I"/>
</dbReference>
<feature type="binding site" description="axial binding residue" evidence="11">
    <location>
        <position position="458"/>
    </location>
    <ligand>
        <name>heme</name>
        <dbReference type="ChEBI" id="CHEBI:30413"/>
    </ligand>
    <ligandPart>
        <name>Fe</name>
        <dbReference type="ChEBI" id="CHEBI:18248"/>
    </ligandPart>
</feature>
<evidence type="ECO:0000256" key="12">
    <source>
        <dbReference type="RuleBase" id="RU000461"/>
    </source>
</evidence>
<keyword evidence="10" id="KW-0472">Membrane</keyword>
<comment type="cofactor">
    <cofactor evidence="11">
        <name>heme</name>
        <dbReference type="ChEBI" id="CHEBI:30413"/>
    </cofactor>
</comment>
<keyword evidence="8 11" id="KW-0408">Iron</keyword>
<protein>
    <recommendedName>
        <fullName evidence="15">Cytochrome</fullName>
    </recommendedName>
</protein>
<evidence type="ECO:0000256" key="11">
    <source>
        <dbReference type="PIRSR" id="PIRSR602401-1"/>
    </source>
</evidence>
<evidence type="ECO:0000256" key="10">
    <source>
        <dbReference type="ARBA" id="ARBA00023136"/>
    </source>
</evidence>
<dbReference type="InterPro" id="IPR036396">
    <property type="entry name" value="Cyt_P450_sf"/>
</dbReference>
<dbReference type="GO" id="GO:0004497">
    <property type="term" value="F:monooxygenase activity"/>
    <property type="evidence" value="ECO:0007669"/>
    <property type="project" value="UniProtKB-KW"/>
</dbReference>
<evidence type="ECO:0000256" key="6">
    <source>
        <dbReference type="ARBA" id="ARBA00022989"/>
    </source>
</evidence>
<evidence type="ECO:0000256" key="8">
    <source>
        <dbReference type="ARBA" id="ARBA00023004"/>
    </source>
</evidence>
<comment type="similarity">
    <text evidence="2 12">Belongs to the cytochrome P450 family.</text>
</comment>